<dbReference type="STRING" id="679897.HMU06670"/>
<evidence type="ECO:0000313" key="2">
    <source>
        <dbReference type="Proteomes" id="UP000001522"/>
    </source>
</evidence>
<dbReference type="AlphaFoldDB" id="D3UHF3"/>
<keyword evidence="2" id="KW-1185">Reference proteome</keyword>
<protein>
    <submittedName>
        <fullName evidence="1">Uncharacterized protein</fullName>
    </submittedName>
</protein>
<sequence length="47" mass="5394">MCFLHIIKVIKAVFFTKIHEILNFGALVKCCKNFKKTLKTPIGKSQI</sequence>
<dbReference type="EMBL" id="FN555004">
    <property type="protein sequence ID" value="CBG39925.1"/>
    <property type="molecule type" value="Genomic_DNA"/>
</dbReference>
<accession>D3UHF3</accession>
<dbReference type="KEGG" id="hms:HMU06670"/>
<gene>
    <name evidence="1" type="ordered locus">HMU06670</name>
</gene>
<name>D3UHF3_HELM1</name>
<dbReference type="Proteomes" id="UP000001522">
    <property type="component" value="Chromosome"/>
</dbReference>
<proteinExistence type="predicted"/>
<evidence type="ECO:0000313" key="1">
    <source>
        <dbReference type="EMBL" id="CBG39925.1"/>
    </source>
</evidence>
<dbReference type="HOGENOM" id="CLU_3168822_0_0_7"/>
<reference evidence="1 2" key="1">
    <citation type="journal article" date="2010" name="BMC Genomics">
        <title>Comparative genomics and proteomics of Helicobacter mustelae, an ulcerogenic and carcinogenic gastric pathogen.</title>
        <authorList>
            <person name="O'Toole P.W."/>
            <person name="Snelling W.J."/>
            <person name="Canchaya C."/>
            <person name="Forde B.M."/>
            <person name="Hardie K.R."/>
            <person name="Josenhans C."/>
            <person name="Graham R.L.J."/>
            <person name="McMullan G."/>
            <person name="Parkhill J."/>
            <person name="Belda E."/>
            <person name="Bentley S.D."/>
        </authorList>
    </citation>
    <scope>NUCLEOTIDE SEQUENCE [LARGE SCALE GENOMIC DNA]</scope>
    <source>
        <strain evidence="2">ATCC 43772 / LMG 18044 / NCTC 12198 / 12198</strain>
    </source>
</reference>
<organism evidence="1 2">
    <name type="scientific">Helicobacter mustelae (strain ATCC 43772 / CCUG 25715 / CIP 103759 / LMG 18044 / NCTC 12198 / R85-136P)</name>
    <name type="common">Campylobacter mustelae</name>
    <dbReference type="NCBI Taxonomy" id="679897"/>
    <lineage>
        <taxon>Bacteria</taxon>
        <taxon>Pseudomonadati</taxon>
        <taxon>Campylobacterota</taxon>
        <taxon>Epsilonproteobacteria</taxon>
        <taxon>Campylobacterales</taxon>
        <taxon>Helicobacteraceae</taxon>
        <taxon>Helicobacter</taxon>
    </lineage>
</organism>